<dbReference type="RefSeq" id="WP_110794114.1">
    <property type="nucleotide sequence ID" value="NZ_QJRY01000015.1"/>
</dbReference>
<accession>A0ABX5NLQ0</accession>
<comment type="caution">
    <text evidence="2">The sequence shown here is derived from an EMBL/GenBank/DDBJ whole genome shotgun (WGS) entry which is preliminary data.</text>
</comment>
<organism evidence="2 3">
    <name type="scientific">Rhizobium wuzhouense</name>
    <dbReference type="NCBI Taxonomy" id="1986026"/>
    <lineage>
        <taxon>Bacteria</taxon>
        <taxon>Pseudomonadati</taxon>
        <taxon>Pseudomonadota</taxon>
        <taxon>Alphaproteobacteria</taxon>
        <taxon>Hyphomicrobiales</taxon>
        <taxon>Rhizobiaceae</taxon>
        <taxon>Rhizobium/Agrobacterium group</taxon>
        <taxon>Rhizobium</taxon>
    </lineage>
</organism>
<evidence type="ECO:0000313" key="2">
    <source>
        <dbReference type="EMBL" id="PYB69635.1"/>
    </source>
</evidence>
<proteinExistence type="predicted"/>
<name>A0ABX5NLQ0_9HYPH</name>
<dbReference type="Proteomes" id="UP000247536">
    <property type="component" value="Unassembled WGS sequence"/>
</dbReference>
<evidence type="ECO:0000256" key="1">
    <source>
        <dbReference type="SAM" id="SignalP"/>
    </source>
</evidence>
<protein>
    <submittedName>
        <fullName evidence="2">Uncharacterized protein</fullName>
    </submittedName>
</protein>
<keyword evidence="1" id="KW-0732">Signal</keyword>
<keyword evidence="3" id="KW-1185">Reference proteome</keyword>
<feature type="signal peptide" evidence="1">
    <location>
        <begin position="1"/>
        <end position="23"/>
    </location>
</feature>
<gene>
    <name evidence="2" type="ORF">DMY87_23705</name>
</gene>
<feature type="chain" id="PRO_5047348358" evidence="1">
    <location>
        <begin position="24"/>
        <end position="208"/>
    </location>
</feature>
<evidence type="ECO:0000313" key="3">
    <source>
        <dbReference type="Proteomes" id="UP000247536"/>
    </source>
</evidence>
<sequence length="208" mass="21527">MSPGIAIVALTAGLLSATMQAEAGDGPFVWNATKTGDTLKVRPGVALTVPGNLRLGLESALIAADPSGARTKTAPLAVWSEMDLPGRQAASTLGMRLDPHSGAGRAVLRQARDVSTGTNVDLSLVNAFEAGQRINGRSAFVARQELRLEFSDIGAALAGTAVLDNAAPAYASIKVEQQLPLGINLSATVSDLRTRPNAVFRAGLSGRW</sequence>
<reference evidence="2 3" key="1">
    <citation type="submission" date="2018-06" db="EMBL/GenBank/DDBJ databases">
        <title>Rhizobium wuzhouense sp. nov., isolated from roots of Oryza officinalis.</title>
        <authorList>
            <person name="Yuan T."/>
        </authorList>
    </citation>
    <scope>NUCLEOTIDE SEQUENCE [LARGE SCALE GENOMIC DNA]</scope>
    <source>
        <strain evidence="2 3">W44</strain>
    </source>
</reference>
<dbReference type="EMBL" id="QJRY01000015">
    <property type="protein sequence ID" value="PYB69635.1"/>
    <property type="molecule type" value="Genomic_DNA"/>
</dbReference>